<dbReference type="PANTHER" id="PTHR23055:SF69">
    <property type="entry name" value="NEURONAL CALCIUM SENSOR 2"/>
    <property type="match status" value="1"/>
</dbReference>
<dbReference type="SUPFAM" id="SSF47473">
    <property type="entry name" value="EF-hand"/>
    <property type="match status" value="1"/>
</dbReference>
<dbReference type="Gene3D" id="1.10.238.10">
    <property type="entry name" value="EF-hand"/>
    <property type="match status" value="1"/>
</dbReference>
<evidence type="ECO:0000313" key="6">
    <source>
        <dbReference type="RefSeq" id="XP_012937533.1"/>
    </source>
</evidence>
<gene>
    <name evidence="6" type="primary">LOC101864140</name>
</gene>
<evidence type="ECO:0000256" key="1">
    <source>
        <dbReference type="ARBA" id="ARBA00022723"/>
    </source>
</evidence>
<dbReference type="Pfam" id="PF13499">
    <property type="entry name" value="EF-hand_7"/>
    <property type="match status" value="1"/>
</dbReference>
<dbReference type="PRINTS" id="PR00450">
    <property type="entry name" value="RECOVERIN"/>
</dbReference>
<dbReference type="PROSITE" id="PS50222">
    <property type="entry name" value="EF_HAND_2"/>
    <property type="match status" value="3"/>
</dbReference>
<dbReference type="PANTHER" id="PTHR23055">
    <property type="entry name" value="CALCIUM BINDING PROTEINS"/>
    <property type="match status" value="1"/>
</dbReference>
<protein>
    <submittedName>
        <fullName evidence="6">Neuronal calcium sensor 2-like</fullName>
    </submittedName>
</protein>
<dbReference type="InterPro" id="IPR002048">
    <property type="entry name" value="EF_hand_dom"/>
</dbReference>
<feature type="domain" description="EF-hand" evidence="4">
    <location>
        <begin position="60"/>
        <end position="95"/>
    </location>
</feature>
<dbReference type="RefSeq" id="XP_012937533.1">
    <property type="nucleotide sequence ID" value="XM_013082079.2"/>
</dbReference>
<dbReference type="InterPro" id="IPR018247">
    <property type="entry name" value="EF_Hand_1_Ca_BS"/>
</dbReference>
<evidence type="ECO:0000313" key="5">
    <source>
        <dbReference type="Proteomes" id="UP000694888"/>
    </source>
</evidence>
<evidence type="ECO:0000256" key="3">
    <source>
        <dbReference type="ARBA" id="ARBA00022837"/>
    </source>
</evidence>
<dbReference type="PROSITE" id="PS00018">
    <property type="entry name" value="EF_HAND_1"/>
    <property type="match status" value="3"/>
</dbReference>
<keyword evidence="1" id="KW-0479">Metal-binding</keyword>
<keyword evidence="2" id="KW-0677">Repeat</keyword>
<dbReference type="Pfam" id="PF13833">
    <property type="entry name" value="EF-hand_8"/>
    <property type="match status" value="1"/>
</dbReference>
<sequence>MGKSLSRASKEDMSFLTQNTKFCKDQIERWYKGFMKDCPDGKLTKDKFLKVYSKFFPHRNSSELCEFIFRSFDMDKNGTIEFKEFLVAISMTSKDSDPEQKLNWAFSLYDIDGNGMIDQDEMEKIITAIHHFLGSLADQVKETPKERTQGIFSRIDTNKDGVISKEEFVEGCMHDPVLQQLLTVDATSVVDK</sequence>
<evidence type="ECO:0000259" key="4">
    <source>
        <dbReference type="PROSITE" id="PS50222"/>
    </source>
</evidence>
<feature type="domain" description="EF-hand" evidence="4">
    <location>
        <begin position="97"/>
        <end position="132"/>
    </location>
</feature>
<proteinExistence type="predicted"/>
<dbReference type="InterPro" id="IPR011992">
    <property type="entry name" value="EF-hand-dom_pair"/>
</dbReference>
<dbReference type="CDD" id="cd00051">
    <property type="entry name" value="EFh"/>
    <property type="match status" value="2"/>
</dbReference>
<dbReference type="InterPro" id="IPR028846">
    <property type="entry name" value="Recoverin"/>
</dbReference>
<evidence type="ECO:0000256" key="2">
    <source>
        <dbReference type="ARBA" id="ARBA00022737"/>
    </source>
</evidence>
<feature type="domain" description="EF-hand" evidence="4">
    <location>
        <begin position="143"/>
        <end position="178"/>
    </location>
</feature>
<dbReference type="Proteomes" id="UP000694888">
    <property type="component" value="Unplaced"/>
</dbReference>
<keyword evidence="5" id="KW-1185">Reference proteome</keyword>
<accession>A0ABM0ZZ62</accession>
<dbReference type="GeneID" id="101864140"/>
<dbReference type="SMART" id="SM00054">
    <property type="entry name" value="EFh"/>
    <property type="match status" value="3"/>
</dbReference>
<name>A0ABM0ZZ62_APLCA</name>
<reference evidence="6" key="1">
    <citation type="submission" date="2025-08" db="UniProtKB">
        <authorList>
            <consortium name="RefSeq"/>
        </authorList>
    </citation>
    <scope>IDENTIFICATION</scope>
</reference>
<keyword evidence="3" id="KW-0106">Calcium</keyword>
<organism evidence="5 6">
    <name type="scientific">Aplysia californica</name>
    <name type="common">California sea hare</name>
    <dbReference type="NCBI Taxonomy" id="6500"/>
    <lineage>
        <taxon>Eukaryota</taxon>
        <taxon>Metazoa</taxon>
        <taxon>Spiralia</taxon>
        <taxon>Lophotrochozoa</taxon>
        <taxon>Mollusca</taxon>
        <taxon>Gastropoda</taxon>
        <taxon>Heterobranchia</taxon>
        <taxon>Euthyneura</taxon>
        <taxon>Tectipleura</taxon>
        <taxon>Aplysiida</taxon>
        <taxon>Aplysioidea</taxon>
        <taxon>Aplysiidae</taxon>
        <taxon>Aplysia</taxon>
    </lineage>
</organism>